<proteinExistence type="predicted"/>
<dbReference type="GO" id="GO:0015562">
    <property type="term" value="F:efflux transmembrane transporter activity"/>
    <property type="evidence" value="ECO:0007669"/>
    <property type="project" value="InterPro"/>
</dbReference>
<comment type="subcellular location">
    <subcellularLocation>
        <location evidence="1">Cell outer membrane</location>
    </subcellularLocation>
</comment>
<dbReference type="PANTHER" id="PTHR30026">
    <property type="entry name" value="OUTER MEMBRANE PROTEIN TOLC"/>
    <property type="match status" value="1"/>
</dbReference>
<keyword evidence="4" id="KW-0472">Membrane</keyword>
<evidence type="ECO:0000256" key="1">
    <source>
        <dbReference type="ARBA" id="ARBA00004442"/>
    </source>
</evidence>
<organism evidence="7 8">
    <name type="scientific">Candidatus Lachnoclostridium stercoravium</name>
    <dbReference type="NCBI Taxonomy" id="2838633"/>
    <lineage>
        <taxon>Bacteria</taxon>
        <taxon>Bacillati</taxon>
        <taxon>Bacillota</taxon>
        <taxon>Clostridia</taxon>
        <taxon>Lachnospirales</taxon>
        <taxon>Lachnospiraceae</taxon>
    </lineage>
</organism>
<dbReference type="GO" id="GO:1990281">
    <property type="term" value="C:efflux pump complex"/>
    <property type="evidence" value="ECO:0007669"/>
    <property type="project" value="TreeGrafter"/>
</dbReference>
<keyword evidence="6" id="KW-0732">Signal</keyword>
<sequence length="386" mass="42706">MIKRWKKPAAALLALSIAAVPCQAFASESTEITYTEEVLAKLADNNLEYDELAGLIDRYNATVQNNKKAFSDFKRDYGIQNDEVSDSYNELANELENSLSGEDDAGSLISDLSIETRVKNLRETADDNLEDSAIVWWGYEEARDNLVVVAQSNMISYKKGLAQLEATKKNAELMEARYDLAQAKRAAGIATDMDVLDAKEAMINAQTAVTTQESSIREVKQKLCVMTGWDYNAEPVIGEIPEPDWDRIASLDPQADLQTALDNNYTLKTNKKKLENATSESTKSTLQQTIKENQEQIGVSLQTAAQNVQSAKIAYDQAVSEKQLQEQNLSLAAVKMQAGTMTALDYQQQEYDTFSSQIAEQTARMDLLEAQETYDWAVAGLASAGN</sequence>
<protein>
    <submittedName>
        <fullName evidence="7">TolC family protein</fullName>
    </submittedName>
</protein>
<name>A0A9D2HKD3_9FIRM</name>
<feature type="signal peptide" evidence="6">
    <location>
        <begin position="1"/>
        <end position="26"/>
    </location>
</feature>
<accession>A0A9D2HKD3</accession>
<reference evidence="7" key="1">
    <citation type="journal article" date="2021" name="PeerJ">
        <title>Extensive microbial diversity within the chicken gut microbiome revealed by metagenomics and culture.</title>
        <authorList>
            <person name="Gilroy R."/>
            <person name="Ravi A."/>
            <person name="Getino M."/>
            <person name="Pursley I."/>
            <person name="Horton D.L."/>
            <person name="Alikhan N.F."/>
            <person name="Baker D."/>
            <person name="Gharbi K."/>
            <person name="Hall N."/>
            <person name="Watson M."/>
            <person name="Adriaenssens E.M."/>
            <person name="Foster-Nyarko E."/>
            <person name="Jarju S."/>
            <person name="Secka A."/>
            <person name="Antonio M."/>
            <person name="Oren A."/>
            <person name="Chaudhuri R.R."/>
            <person name="La Ragione R."/>
            <person name="Hildebrand F."/>
            <person name="Pallen M.J."/>
        </authorList>
    </citation>
    <scope>NUCLEOTIDE SEQUENCE</scope>
    <source>
        <strain evidence="7">CHK178-16964</strain>
    </source>
</reference>
<gene>
    <name evidence="7" type="ORF">IAA07_11070</name>
</gene>
<evidence type="ECO:0000256" key="2">
    <source>
        <dbReference type="ARBA" id="ARBA00022452"/>
    </source>
</evidence>
<evidence type="ECO:0000256" key="6">
    <source>
        <dbReference type="SAM" id="SignalP"/>
    </source>
</evidence>
<dbReference type="Proteomes" id="UP000823900">
    <property type="component" value="Unassembled WGS sequence"/>
</dbReference>
<dbReference type="GO" id="GO:0015288">
    <property type="term" value="F:porin activity"/>
    <property type="evidence" value="ECO:0007669"/>
    <property type="project" value="TreeGrafter"/>
</dbReference>
<reference evidence="7" key="2">
    <citation type="submission" date="2021-04" db="EMBL/GenBank/DDBJ databases">
        <authorList>
            <person name="Gilroy R."/>
        </authorList>
    </citation>
    <scope>NUCLEOTIDE SEQUENCE</scope>
    <source>
        <strain evidence="7">CHK178-16964</strain>
    </source>
</reference>
<dbReference type="SUPFAM" id="SSF56954">
    <property type="entry name" value="Outer membrane efflux proteins (OEP)"/>
    <property type="match status" value="1"/>
</dbReference>
<evidence type="ECO:0000256" key="4">
    <source>
        <dbReference type="ARBA" id="ARBA00023136"/>
    </source>
</evidence>
<feature type="chain" id="PRO_5039174098" evidence="6">
    <location>
        <begin position="27"/>
        <end position="386"/>
    </location>
</feature>
<keyword evidence="2" id="KW-1134">Transmembrane beta strand</keyword>
<dbReference type="EMBL" id="DWZA01000096">
    <property type="protein sequence ID" value="HJA72094.1"/>
    <property type="molecule type" value="Genomic_DNA"/>
</dbReference>
<comment type="caution">
    <text evidence="7">The sequence shown here is derived from an EMBL/GenBank/DDBJ whole genome shotgun (WGS) entry which is preliminary data.</text>
</comment>
<evidence type="ECO:0000256" key="5">
    <source>
        <dbReference type="ARBA" id="ARBA00023237"/>
    </source>
</evidence>
<evidence type="ECO:0000313" key="7">
    <source>
        <dbReference type="EMBL" id="HJA72094.1"/>
    </source>
</evidence>
<keyword evidence="3" id="KW-0812">Transmembrane</keyword>
<dbReference type="InterPro" id="IPR051906">
    <property type="entry name" value="TolC-like"/>
</dbReference>
<evidence type="ECO:0000313" key="8">
    <source>
        <dbReference type="Proteomes" id="UP000823900"/>
    </source>
</evidence>
<evidence type="ECO:0000256" key="3">
    <source>
        <dbReference type="ARBA" id="ARBA00022692"/>
    </source>
</evidence>
<keyword evidence="5" id="KW-0998">Cell outer membrane</keyword>
<dbReference type="Gene3D" id="1.20.1600.10">
    <property type="entry name" value="Outer membrane efflux proteins (OEP)"/>
    <property type="match status" value="1"/>
</dbReference>
<dbReference type="GO" id="GO:0009279">
    <property type="term" value="C:cell outer membrane"/>
    <property type="evidence" value="ECO:0007669"/>
    <property type="project" value="UniProtKB-SubCell"/>
</dbReference>
<dbReference type="PANTHER" id="PTHR30026:SF20">
    <property type="entry name" value="OUTER MEMBRANE PROTEIN TOLC"/>
    <property type="match status" value="1"/>
</dbReference>
<dbReference type="AlphaFoldDB" id="A0A9D2HKD3"/>